<feature type="chain" id="PRO_5037525049" evidence="1">
    <location>
        <begin position="25"/>
        <end position="302"/>
    </location>
</feature>
<evidence type="ECO:0000313" key="3">
    <source>
        <dbReference type="Proteomes" id="UP000606044"/>
    </source>
</evidence>
<name>A0A917F3D7_9HYPH</name>
<dbReference type="RefSeq" id="WP_188574609.1">
    <property type="nucleotide sequence ID" value="NZ_BMCT01000001.1"/>
</dbReference>
<evidence type="ECO:0000256" key="1">
    <source>
        <dbReference type="SAM" id="SignalP"/>
    </source>
</evidence>
<evidence type="ECO:0000313" key="2">
    <source>
        <dbReference type="EMBL" id="GGF46267.1"/>
    </source>
</evidence>
<sequence>MKRRTWLGLALAAAVLAGAGVYQALPSDPATGTARPIRLRLGETVGTFMTANELKEGPGGPRAYTIAVDRHRDDSTLFFTDVWVAVRFEDVAASFDLPPGRILMVGQSAGVVADFDTTLYDQPLPFPEADRRALALTDQLLKAGWQAETLFRPGDEMDSNSTNNRKVYATLTSVSGNRLQLSLTDLSRSPRFDPNLPGSAPVTPSDPTPRFLLRVAVYAPDALRDRLSELAAARRFALRGNGTDTPGLRLWMDAPDWTPEAAGMRQVDVPNPQWAPDRPASGRQTFRRWQMPDGTTEPTIRW</sequence>
<feature type="signal peptide" evidence="1">
    <location>
        <begin position="1"/>
        <end position="24"/>
    </location>
</feature>
<reference evidence="2" key="1">
    <citation type="journal article" date="2014" name="Int. J. Syst. Evol. Microbiol.">
        <title>Complete genome sequence of Corynebacterium casei LMG S-19264T (=DSM 44701T), isolated from a smear-ripened cheese.</title>
        <authorList>
            <consortium name="US DOE Joint Genome Institute (JGI-PGF)"/>
            <person name="Walter F."/>
            <person name="Albersmeier A."/>
            <person name="Kalinowski J."/>
            <person name="Ruckert C."/>
        </authorList>
    </citation>
    <scope>NUCLEOTIDE SEQUENCE</scope>
    <source>
        <strain evidence="2">CCM 7897</strain>
    </source>
</reference>
<dbReference type="EMBL" id="BMCT01000001">
    <property type="protein sequence ID" value="GGF46267.1"/>
    <property type="molecule type" value="Genomic_DNA"/>
</dbReference>
<proteinExistence type="predicted"/>
<accession>A0A917F3D7</accession>
<gene>
    <name evidence="2" type="ORF">GCM10007301_02230</name>
</gene>
<dbReference type="Proteomes" id="UP000606044">
    <property type="component" value="Unassembled WGS sequence"/>
</dbReference>
<keyword evidence="3" id="KW-1185">Reference proteome</keyword>
<protein>
    <submittedName>
        <fullName evidence="2">Uncharacterized protein</fullName>
    </submittedName>
</protein>
<reference evidence="2" key="2">
    <citation type="submission" date="2020-09" db="EMBL/GenBank/DDBJ databases">
        <authorList>
            <person name="Sun Q."/>
            <person name="Sedlacek I."/>
        </authorList>
    </citation>
    <scope>NUCLEOTIDE SEQUENCE</scope>
    <source>
        <strain evidence="2">CCM 7897</strain>
    </source>
</reference>
<keyword evidence="1" id="KW-0732">Signal</keyword>
<comment type="caution">
    <text evidence="2">The sequence shown here is derived from an EMBL/GenBank/DDBJ whole genome shotgun (WGS) entry which is preliminary data.</text>
</comment>
<organism evidence="2 3">
    <name type="scientific">Azorhizobium oxalatiphilum</name>
    <dbReference type="NCBI Taxonomy" id="980631"/>
    <lineage>
        <taxon>Bacteria</taxon>
        <taxon>Pseudomonadati</taxon>
        <taxon>Pseudomonadota</taxon>
        <taxon>Alphaproteobacteria</taxon>
        <taxon>Hyphomicrobiales</taxon>
        <taxon>Xanthobacteraceae</taxon>
        <taxon>Azorhizobium</taxon>
    </lineage>
</organism>
<dbReference type="AlphaFoldDB" id="A0A917F3D7"/>